<feature type="region of interest" description="Disordered" evidence="1">
    <location>
        <begin position="44"/>
        <end position="136"/>
    </location>
</feature>
<protein>
    <submittedName>
        <fullName evidence="3">Uncharacterized protein</fullName>
    </submittedName>
</protein>
<feature type="compositionally biased region" description="Basic and acidic residues" evidence="1">
    <location>
        <begin position="107"/>
        <end position="123"/>
    </location>
</feature>
<evidence type="ECO:0000256" key="1">
    <source>
        <dbReference type="SAM" id="MobiDB-lite"/>
    </source>
</evidence>
<dbReference type="EMBL" id="OU963864">
    <property type="protein sequence ID" value="CAH0387028.1"/>
    <property type="molecule type" value="Genomic_DNA"/>
</dbReference>
<gene>
    <name evidence="3" type="ORF">BEMITA_LOCUS6087</name>
</gene>
<keyword evidence="2" id="KW-0732">Signal</keyword>
<feature type="compositionally biased region" description="Pro residues" evidence="1">
    <location>
        <begin position="181"/>
        <end position="191"/>
    </location>
</feature>
<feature type="signal peptide" evidence="2">
    <location>
        <begin position="1"/>
        <end position="15"/>
    </location>
</feature>
<accession>A0A9P0F375</accession>
<feature type="chain" id="PRO_5040134347" evidence="2">
    <location>
        <begin position="16"/>
        <end position="191"/>
    </location>
</feature>
<dbReference type="Proteomes" id="UP001152759">
    <property type="component" value="Chromosome 3"/>
</dbReference>
<keyword evidence="4" id="KW-1185">Reference proteome</keyword>
<name>A0A9P0F375_BEMTA</name>
<feature type="compositionally biased region" description="Basic residues" evidence="1">
    <location>
        <begin position="57"/>
        <end position="66"/>
    </location>
</feature>
<dbReference type="AlphaFoldDB" id="A0A9P0F375"/>
<sequence length="191" mass="21204">MRGLLLLWACNVALASTGSSIGDLTEQAPTATTEQIILPRMLFRKRQGSSSRSPSPAKKRANRSGLKKSTSVPVSLKDFQNLPDSAFPPDKLTMALAKNPPSPIEPKLSEKRKLLKRPTEKAQPDMSDSPKSGFSTYRHMDEDYWSNPTDMKAVRSKLEKWVPGTKPRRRYAGRHSDSETPSPPSPPYSRG</sequence>
<evidence type="ECO:0000256" key="2">
    <source>
        <dbReference type="SAM" id="SignalP"/>
    </source>
</evidence>
<reference evidence="3" key="1">
    <citation type="submission" date="2021-12" db="EMBL/GenBank/DDBJ databases">
        <authorList>
            <person name="King R."/>
        </authorList>
    </citation>
    <scope>NUCLEOTIDE SEQUENCE</scope>
</reference>
<organism evidence="3 4">
    <name type="scientific">Bemisia tabaci</name>
    <name type="common">Sweetpotato whitefly</name>
    <name type="synonym">Aleurodes tabaci</name>
    <dbReference type="NCBI Taxonomy" id="7038"/>
    <lineage>
        <taxon>Eukaryota</taxon>
        <taxon>Metazoa</taxon>
        <taxon>Ecdysozoa</taxon>
        <taxon>Arthropoda</taxon>
        <taxon>Hexapoda</taxon>
        <taxon>Insecta</taxon>
        <taxon>Pterygota</taxon>
        <taxon>Neoptera</taxon>
        <taxon>Paraneoptera</taxon>
        <taxon>Hemiptera</taxon>
        <taxon>Sternorrhyncha</taxon>
        <taxon>Aleyrodoidea</taxon>
        <taxon>Aleyrodidae</taxon>
        <taxon>Aleyrodinae</taxon>
        <taxon>Bemisia</taxon>
    </lineage>
</organism>
<feature type="region of interest" description="Disordered" evidence="1">
    <location>
        <begin position="154"/>
        <end position="191"/>
    </location>
</feature>
<evidence type="ECO:0000313" key="3">
    <source>
        <dbReference type="EMBL" id="CAH0387028.1"/>
    </source>
</evidence>
<proteinExistence type="predicted"/>
<evidence type="ECO:0000313" key="4">
    <source>
        <dbReference type="Proteomes" id="UP001152759"/>
    </source>
</evidence>